<accession>A0ABR1F9M6</accession>
<gene>
    <name evidence="9" type="ORF">BZA70DRAFT_277245</name>
</gene>
<dbReference type="PANTHER" id="PTHR14401:SF6">
    <property type="entry name" value="CENTROMERE PROTEIN K"/>
    <property type="match status" value="1"/>
</dbReference>
<keyword evidence="7" id="KW-0137">Centromere</keyword>
<comment type="caution">
    <text evidence="9">The sequence shown here is derived from an EMBL/GenBank/DDBJ whole genome shotgun (WGS) entry which is preliminary data.</text>
</comment>
<evidence type="ECO:0000256" key="8">
    <source>
        <dbReference type="SAM" id="Coils"/>
    </source>
</evidence>
<feature type="coiled-coil region" evidence="8">
    <location>
        <begin position="115"/>
        <end position="142"/>
    </location>
</feature>
<sequence length="305" mass="34854">MSKSKSIGSEVTRYLHLAHTYRHAQHDGSRVYSETELDRVIAQLENKVEAGRREVEKFRAEEKGDEGAGCVRAIVAARRYTVDDGGEEEEEEDDAERIVRELEGMEKFEVARGGIESLEGAIASAKKELEREEKTREELRALGKLLDARQEYLREKYGRGMSERTRVEVREVRKARGREEESRKKMRRLMVVLKKLLDTRIAEVLVEEENGAPVGGFVGEKRGGGVVRPRKLEEHWTQARSEKIAAEAKQLVENLLNEAFLPEQGWVELEDADSVVVRLLIRSDIAVLRANDGRYMKLREFASSF</sequence>
<organism evidence="9 10">
    <name type="scientific">Myxozyma melibiosi</name>
    <dbReference type="NCBI Taxonomy" id="54550"/>
    <lineage>
        <taxon>Eukaryota</taxon>
        <taxon>Fungi</taxon>
        <taxon>Dikarya</taxon>
        <taxon>Ascomycota</taxon>
        <taxon>Saccharomycotina</taxon>
        <taxon>Lipomycetes</taxon>
        <taxon>Lipomycetales</taxon>
        <taxon>Lipomycetaceae</taxon>
        <taxon>Myxozyma</taxon>
    </lineage>
</organism>
<dbReference type="EMBL" id="JBBJBU010000004">
    <property type="protein sequence ID" value="KAK7205858.1"/>
    <property type="molecule type" value="Genomic_DNA"/>
</dbReference>
<name>A0ABR1F9M6_9ASCO</name>
<keyword evidence="4" id="KW-0158">Chromosome</keyword>
<keyword evidence="6" id="KW-0539">Nucleus</keyword>
<evidence type="ECO:0000256" key="2">
    <source>
        <dbReference type="ARBA" id="ARBA00004584"/>
    </source>
</evidence>
<evidence type="ECO:0000256" key="3">
    <source>
        <dbReference type="ARBA" id="ARBA00005795"/>
    </source>
</evidence>
<evidence type="ECO:0000256" key="4">
    <source>
        <dbReference type="ARBA" id="ARBA00022454"/>
    </source>
</evidence>
<evidence type="ECO:0000256" key="1">
    <source>
        <dbReference type="ARBA" id="ARBA00004123"/>
    </source>
</evidence>
<evidence type="ECO:0000256" key="7">
    <source>
        <dbReference type="ARBA" id="ARBA00023328"/>
    </source>
</evidence>
<dbReference type="InterPro" id="IPR020993">
    <property type="entry name" value="Centromere_CenpK"/>
</dbReference>
<keyword evidence="10" id="KW-1185">Reference proteome</keyword>
<dbReference type="Proteomes" id="UP001498771">
    <property type="component" value="Unassembled WGS sequence"/>
</dbReference>
<evidence type="ECO:0000256" key="6">
    <source>
        <dbReference type="ARBA" id="ARBA00023242"/>
    </source>
</evidence>
<evidence type="ECO:0000256" key="5">
    <source>
        <dbReference type="ARBA" id="ARBA00023054"/>
    </source>
</evidence>
<comment type="similarity">
    <text evidence="3">Belongs to the CENP-K/MCM22 family.</text>
</comment>
<dbReference type="GeneID" id="90037931"/>
<evidence type="ECO:0008006" key="11">
    <source>
        <dbReference type="Google" id="ProtNLM"/>
    </source>
</evidence>
<proteinExistence type="inferred from homology"/>
<reference evidence="9 10" key="1">
    <citation type="submission" date="2024-03" db="EMBL/GenBank/DDBJ databases">
        <title>Genome-scale model development and genomic sequencing of the oleaginous clade Lipomyces.</title>
        <authorList>
            <consortium name="Lawrence Berkeley National Laboratory"/>
            <person name="Czajka J.J."/>
            <person name="Han Y."/>
            <person name="Kim J."/>
            <person name="Mondo S.J."/>
            <person name="Hofstad B.A."/>
            <person name="Robles A."/>
            <person name="Haridas S."/>
            <person name="Riley R."/>
            <person name="LaButti K."/>
            <person name="Pangilinan J."/>
            <person name="Andreopoulos W."/>
            <person name="Lipzen A."/>
            <person name="Yan J."/>
            <person name="Wang M."/>
            <person name="Ng V."/>
            <person name="Grigoriev I.V."/>
            <person name="Spatafora J.W."/>
            <person name="Magnuson J.K."/>
            <person name="Baker S.E."/>
            <person name="Pomraning K.R."/>
        </authorList>
    </citation>
    <scope>NUCLEOTIDE SEQUENCE [LARGE SCALE GENOMIC DNA]</scope>
    <source>
        <strain evidence="9 10">Phaff 52-87</strain>
    </source>
</reference>
<dbReference type="PANTHER" id="PTHR14401">
    <property type="entry name" value="CENTROMERE PROTEIN K"/>
    <property type="match status" value="1"/>
</dbReference>
<comment type="subcellular location">
    <subcellularLocation>
        <location evidence="2">Chromosome</location>
        <location evidence="2">Centromere</location>
    </subcellularLocation>
    <subcellularLocation>
        <location evidence="1">Nucleus</location>
    </subcellularLocation>
</comment>
<dbReference type="RefSeq" id="XP_064768891.1">
    <property type="nucleotide sequence ID" value="XM_064912419.1"/>
</dbReference>
<feature type="coiled-coil region" evidence="8">
    <location>
        <begin position="34"/>
        <end position="61"/>
    </location>
</feature>
<keyword evidence="5 8" id="KW-0175">Coiled coil</keyword>
<evidence type="ECO:0000313" key="9">
    <source>
        <dbReference type="EMBL" id="KAK7205858.1"/>
    </source>
</evidence>
<evidence type="ECO:0000313" key="10">
    <source>
        <dbReference type="Proteomes" id="UP001498771"/>
    </source>
</evidence>
<protein>
    <recommendedName>
        <fullName evidence="11">Centromere protein H C-terminal domain-containing protein</fullName>
    </recommendedName>
</protein>